<reference evidence="1" key="2">
    <citation type="submission" date="2019-12" db="EMBL/GenBank/DDBJ databases">
        <authorList>
            <person name="Hoang T.H.H."/>
            <person name="Okutani A."/>
        </authorList>
    </citation>
    <scope>NUCLEOTIDE SEQUENCE</scope>
    <source>
        <strain evidence="1">HG</strain>
    </source>
</reference>
<evidence type="ECO:0000313" key="1">
    <source>
        <dbReference type="EMBL" id="GEU10307.1"/>
    </source>
</evidence>
<dbReference type="EMBL" id="BLEV01000067">
    <property type="protein sequence ID" value="GEU10307.1"/>
    <property type="molecule type" value="Genomic_DNA"/>
</dbReference>
<sequence length="48" mass="5496">MRMRACVCVCVRARARARTHSKLDPTTSLSKTKVFKNKIFGNWINIAD</sequence>
<gene>
    <name evidence="1" type="ORF">HG1_57920</name>
</gene>
<protein>
    <submittedName>
        <fullName evidence="1">Uncharacterized protein</fullName>
    </submittedName>
</protein>
<comment type="caution">
    <text evidence="1">The sequence shown here is derived from an EMBL/GenBank/DDBJ whole genome shotgun (WGS) entry which is preliminary data.</text>
</comment>
<reference evidence="1" key="1">
    <citation type="submission" date="2019-12" db="EMBL/GenBank/DDBJ databases">
        <title>Epidemiological and comparative genomic analysis of Bacillus anthracis isolated from northern Vietnam.</title>
        <authorList>
            <person name="Hoang T.T.H."/>
            <person name="Dang D.A."/>
            <person name="Pham M.H."/>
            <person name="Luong M.H."/>
            <person name="Tran N.D."/>
            <person name="Nguyen T.H."/>
            <person name="Nguyen T.T."/>
            <person name="Inoue S."/>
            <person name="Morikawa S."/>
            <person name="Okutani A."/>
        </authorList>
    </citation>
    <scope>NUCLEOTIDE SEQUENCE</scope>
    <source>
        <strain evidence="1">HG</strain>
    </source>
</reference>
<dbReference type="AlphaFoldDB" id="A0A640M8C1"/>
<organism evidence="1">
    <name type="scientific">Bacillus anthracis</name>
    <name type="common">anthrax bacterium</name>
    <dbReference type="NCBI Taxonomy" id="1392"/>
    <lineage>
        <taxon>Bacteria</taxon>
        <taxon>Bacillati</taxon>
        <taxon>Bacillota</taxon>
        <taxon>Bacilli</taxon>
        <taxon>Bacillales</taxon>
        <taxon>Bacillaceae</taxon>
        <taxon>Bacillus</taxon>
        <taxon>Bacillus cereus group</taxon>
    </lineage>
</organism>
<name>A0A640M8C1_BACAN</name>
<proteinExistence type="predicted"/>
<accession>A0A640M8C1</accession>